<feature type="region of interest" description="Disordered" evidence="1">
    <location>
        <begin position="1"/>
        <end position="20"/>
    </location>
</feature>
<name>A0ABP3HTR0_9ACTN</name>
<evidence type="ECO:0000256" key="1">
    <source>
        <dbReference type="SAM" id="MobiDB-lite"/>
    </source>
</evidence>
<dbReference type="RefSeq" id="WP_344124451.1">
    <property type="nucleotide sequence ID" value="NZ_BAAABW010000042.1"/>
</dbReference>
<protein>
    <submittedName>
        <fullName evidence="2">Uncharacterized protein</fullName>
    </submittedName>
</protein>
<proteinExistence type="predicted"/>
<gene>
    <name evidence="2" type="ORF">GCM10010319_68320</name>
</gene>
<dbReference type="EMBL" id="BAAABW010000042">
    <property type="protein sequence ID" value="GAA0380200.1"/>
    <property type="molecule type" value="Genomic_DNA"/>
</dbReference>
<accession>A0ABP3HTR0</accession>
<evidence type="ECO:0000313" key="2">
    <source>
        <dbReference type="EMBL" id="GAA0380200.1"/>
    </source>
</evidence>
<dbReference type="Proteomes" id="UP001500063">
    <property type="component" value="Unassembled WGS sequence"/>
</dbReference>
<organism evidence="2 3">
    <name type="scientific">Streptomyces blastmyceticus</name>
    <dbReference type="NCBI Taxonomy" id="68180"/>
    <lineage>
        <taxon>Bacteria</taxon>
        <taxon>Bacillati</taxon>
        <taxon>Actinomycetota</taxon>
        <taxon>Actinomycetes</taxon>
        <taxon>Kitasatosporales</taxon>
        <taxon>Streptomycetaceae</taxon>
        <taxon>Streptomyces</taxon>
    </lineage>
</organism>
<feature type="compositionally biased region" description="Polar residues" evidence="1">
    <location>
        <begin position="8"/>
        <end position="20"/>
    </location>
</feature>
<sequence length="62" mass="7252">MTTRRWESLSTSSSDARQKTVTLFSEPSNDRYRMREDVDFGELVHIPVPFSFTLDTSLLHPY</sequence>
<comment type="caution">
    <text evidence="2">The sequence shown here is derived from an EMBL/GenBank/DDBJ whole genome shotgun (WGS) entry which is preliminary data.</text>
</comment>
<reference evidence="3" key="1">
    <citation type="journal article" date="2019" name="Int. J. Syst. Evol. Microbiol.">
        <title>The Global Catalogue of Microorganisms (GCM) 10K type strain sequencing project: providing services to taxonomists for standard genome sequencing and annotation.</title>
        <authorList>
            <consortium name="The Broad Institute Genomics Platform"/>
            <consortium name="The Broad Institute Genome Sequencing Center for Infectious Disease"/>
            <person name="Wu L."/>
            <person name="Ma J."/>
        </authorList>
    </citation>
    <scope>NUCLEOTIDE SEQUENCE [LARGE SCALE GENOMIC DNA]</scope>
    <source>
        <strain evidence="3">JCM 4565</strain>
    </source>
</reference>
<keyword evidence="3" id="KW-1185">Reference proteome</keyword>
<evidence type="ECO:0000313" key="3">
    <source>
        <dbReference type="Proteomes" id="UP001500063"/>
    </source>
</evidence>